<organism evidence="4 5">
    <name type="scientific">Thermobifida cellulosilytica TB100</name>
    <dbReference type="NCBI Taxonomy" id="665004"/>
    <lineage>
        <taxon>Bacteria</taxon>
        <taxon>Bacillati</taxon>
        <taxon>Actinomycetota</taxon>
        <taxon>Actinomycetes</taxon>
        <taxon>Streptosporangiales</taxon>
        <taxon>Nocardiopsidaceae</taxon>
        <taxon>Thermobifida</taxon>
    </lineage>
</organism>
<keyword evidence="2 4" id="KW-0378">Hydrolase</keyword>
<dbReference type="RefSeq" id="WP_068753855.1">
    <property type="nucleotide sequence ID" value="NZ_KQ950180.1"/>
</dbReference>
<dbReference type="Proteomes" id="UP000074382">
    <property type="component" value="Unassembled WGS sequence"/>
</dbReference>
<dbReference type="InterPro" id="IPR029058">
    <property type="entry name" value="AB_hydrolase_fold"/>
</dbReference>
<dbReference type="STRING" id="665004.AC529_11755"/>
<dbReference type="OrthoDB" id="3209779at2"/>
<feature type="domain" description="Alpha/beta hydrolase fold-3" evidence="3">
    <location>
        <begin position="78"/>
        <end position="288"/>
    </location>
</feature>
<dbReference type="InterPro" id="IPR013094">
    <property type="entry name" value="AB_hydrolase_3"/>
</dbReference>
<proteinExistence type="inferred from homology"/>
<name>A0A147KGL2_THECS</name>
<keyword evidence="5" id="KW-1185">Reference proteome</keyword>
<dbReference type="InterPro" id="IPR050300">
    <property type="entry name" value="GDXG_lipolytic_enzyme"/>
</dbReference>
<dbReference type="SUPFAM" id="SSF53474">
    <property type="entry name" value="alpha/beta-Hydrolases"/>
    <property type="match status" value="1"/>
</dbReference>
<comment type="caution">
    <text evidence="4">The sequence shown here is derived from an EMBL/GenBank/DDBJ whole genome shotgun (WGS) entry which is preliminary data.</text>
</comment>
<accession>A0A147KGL2</accession>
<evidence type="ECO:0000313" key="5">
    <source>
        <dbReference type="Proteomes" id="UP000074382"/>
    </source>
</evidence>
<comment type="similarity">
    <text evidence="1">Belongs to the 'GDXG' lipolytic enzyme family.</text>
</comment>
<evidence type="ECO:0000259" key="3">
    <source>
        <dbReference type="Pfam" id="PF07859"/>
    </source>
</evidence>
<dbReference type="PANTHER" id="PTHR48081:SF8">
    <property type="entry name" value="ALPHA_BETA HYDROLASE FOLD-3 DOMAIN-CONTAINING PROTEIN-RELATED"/>
    <property type="match status" value="1"/>
</dbReference>
<protein>
    <submittedName>
        <fullName evidence="4">Acetyl hydrolase</fullName>
    </submittedName>
</protein>
<dbReference type="PANTHER" id="PTHR48081">
    <property type="entry name" value="AB HYDROLASE SUPERFAMILY PROTEIN C4A8.06C"/>
    <property type="match status" value="1"/>
</dbReference>
<dbReference type="PATRIC" id="fig|665004.4.peg.1049"/>
<sequence>MSLSPETRRLIDELLASFPRPGRVGVDAVLLRSCLRERRVVGADVALVRDLTVPSPAGGVPVRLYHPAPDGPAAGCAVFLHGGGYVVGDLDTHDHVARLIAAESGAAVVSVDYRLAPEHRFPAAVEDAFTATRWVADHAADLGVDPARLAVVGDSAGGGLAAAVALLSREDGPELALQVLIYPVTDLTGYPVAEDTPYPSRITNGEGYFLTSAGMHWFARQYLADPADAEDFRASPIRAADLSGAPPALVVTADFDPLRDEGEAYARALAAAGVPATTVRVNGGLHGLFGLGALLPESRRAELPVVGALRGTIGPPRTAG</sequence>
<evidence type="ECO:0000256" key="1">
    <source>
        <dbReference type="ARBA" id="ARBA00010515"/>
    </source>
</evidence>
<dbReference type="Gene3D" id="3.40.50.1820">
    <property type="entry name" value="alpha/beta hydrolase"/>
    <property type="match status" value="1"/>
</dbReference>
<dbReference type="FunFam" id="3.40.50.1820:FF:000089">
    <property type="entry name" value="Alpha/beta hydrolase"/>
    <property type="match status" value="1"/>
</dbReference>
<reference evidence="5" key="1">
    <citation type="journal article" date="2017" name="Acta Aliment.">
        <title>Plant polysaccharide degrading enzyme system of Thermpbifida cellulosilytica TB100 revealed by de novo genome project data.</title>
        <authorList>
            <person name="Toth A."/>
            <person name="Baka E."/>
            <person name="Luzics S."/>
            <person name="Bata-Vidacs I."/>
            <person name="Nagy I."/>
            <person name="Balint B."/>
            <person name="Herceg R."/>
            <person name="Olasz F."/>
            <person name="Wilk T."/>
            <person name="Nagy T."/>
            <person name="Kriszt B."/>
            <person name="Nagy I."/>
            <person name="Kukolya J."/>
        </authorList>
    </citation>
    <scope>NUCLEOTIDE SEQUENCE [LARGE SCALE GENOMIC DNA]</scope>
    <source>
        <strain evidence="5">TB100</strain>
    </source>
</reference>
<evidence type="ECO:0000313" key="4">
    <source>
        <dbReference type="EMBL" id="KUP96435.1"/>
    </source>
</evidence>
<gene>
    <name evidence="4" type="ORF">AC529_11755</name>
</gene>
<dbReference type="AlphaFoldDB" id="A0A147KGL2"/>
<evidence type="ECO:0000256" key="2">
    <source>
        <dbReference type="ARBA" id="ARBA00022801"/>
    </source>
</evidence>
<dbReference type="GO" id="GO:0016787">
    <property type="term" value="F:hydrolase activity"/>
    <property type="evidence" value="ECO:0007669"/>
    <property type="project" value="UniProtKB-KW"/>
</dbReference>
<dbReference type="Pfam" id="PF07859">
    <property type="entry name" value="Abhydrolase_3"/>
    <property type="match status" value="1"/>
</dbReference>
<dbReference type="EMBL" id="LGEM01000089">
    <property type="protein sequence ID" value="KUP96435.1"/>
    <property type="molecule type" value="Genomic_DNA"/>
</dbReference>